<evidence type="ECO:0000313" key="14">
    <source>
        <dbReference type="EnsemblPlants" id="KQL27907"/>
    </source>
</evidence>
<dbReference type="EC" id="2.3.2.27" evidence="4"/>
<evidence type="ECO:0000259" key="12">
    <source>
        <dbReference type="Pfam" id="PF11145"/>
    </source>
</evidence>
<evidence type="ECO:0000256" key="11">
    <source>
        <dbReference type="SAM" id="SignalP"/>
    </source>
</evidence>
<dbReference type="STRING" id="4555.K3YZ08"/>
<keyword evidence="7" id="KW-0833">Ubl conjugation pathway</keyword>
<dbReference type="GO" id="GO:0061630">
    <property type="term" value="F:ubiquitin protein ligase activity"/>
    <property type="evidence" value="ECO:0007669"/>
    <property type="project" value="UniProtKB-EC"/>
</dbReference>
<evidence type="ECO:0000256" key="3">
    <source>
        <dbReference type="ARBA" id="ARBA00004906"/>
    </source>
</evidence>
<feature type="domain" description="DUF2921" evidence="13">
    <location>
        <begin position="61"/>
        <end position="262"/>
    </location>
</feature>
<feature type="transmembrane region" description="Helical" evidence="10">
    <location>
        <begin position="767"/>
        <end position="788"/>
    </location>
</feature>
<evidence type="ECO:0000256" key="6">
    <source>
        <dbReference type="ARBA" id="ARBA00022692"/>
    </source>
</evidence>
<accession>K3YZ08</accession>
<dbReference type="AlphaFoldDB" id="K3YZ08"/>
<feature type="domain" description="SWEET-like" evidence="12">
    <location>
        <begin position="737"/>
        <end position="1001"/>
    </location>
</feature>
<evidence type="ECO:0000313" key="15">
    <source>
        <dbReference type="Proteomes" id="UP000004995"/>
    </source>
</evidence>
<dbReference type="InterPro" id="IPR021319">
    <property type="entry name" value="DUF2921"/>
</dbReference>
<dbReference type="Pfam" id="PF25333">
    <property type="entry name" value="DUF2921_N"/>
    <property type="match status" value="3"/>
</dbReference>
<dbReference type="EMBL" id="AGNK02000026">
    <property type="status" value="NOT_ANNOTATED_CDS"/>
    <property type="molecule type" value="Genomic_DNA"/>
</dbReference>
<feature type="chain" id="PRO_5010127292" description="RING-type E3 ubiquitin transferase" evidence="11">
    <location>
        <begin position="29"/>
        <end position="1019"/>
    </location>
</feature>
<evidence type="ECO:0000256" key="9">
    <source>
        <dbReference type="ARBA" id="ARBA00023136"/>
    </source>
</evidence>
<dbReference type="Proteomes" id="UP000004995">
    <property type="component" value="Unassembled WGS sequence"/>
</dbReference>
<evidence type="ECO:0000256" key="1">
    <source>
        <dbReference type="ARBA" id="ARBA00000900"/>
    </source>
</evidence>
<dbReference type="InterPro" id="IPR057425">
    <property type="entry name" value="DUF2921_N"/>
</dbReference>
<keyword evidence="5" id="KW-0808">Transferase</keyword>
<dbReference type="HOGENOM" id="CLU_010568_0_0_1"/>
<feature type="domain" description="DUF2921" evidence="13">
    <location>
        <begin position="296"/>
        <end position="476"/>
    </location>
</feature>
<evidence type="ECO:0000256" key="2">
    <source>
        <dbReference type="ARBA" id="ARBA00004127"/>
    </source>
</evidence>
<feature type="signal peptide" evidence="11">
    <location>
        <begin position="1"/>
        <end position="28"/>
    </location>
</feature>
<proteinExistence type="predicted"/>
<evidence type="ECO:0000256" key="10">
    <source>
        <dbReference type="SAM" id="Phobius"/>
    </source>
</evidence>
<keyword evidence="9 10" id="KW-0472">Membrane</keyword>
<name>K3YZ08_SETIT</name>
<evidence type="ECO:0000259" key="13">
    <source>
        <dbReference type="Pfam" id="PF25333"/>
    </source>
</evidence>
<evidence type="ECO:0000256" key="5">
    <source>
        <dbReference type="ARBA" id="ARBA00022679"/>
    </source>
</evidence>
<evidence type="ECO:0000256" key="8">
    <source>
        <dbReference type="ARBA" id="ARBA00022989"/>
    </source>
</evidence>
<keyword evidence="15" id="KW-1185">Reference proteome</keyword>
<dbReference type="OMA" id="WVKEHEA"/>
<evidence type="ECO:0000256" key="4">
    <source>
        <dbReference type="ARBA" id="ARBA00012483"/>
    </source>
</evidence>
<dbReference type="Gramene" id="KQL27907">
    <property type="protein sequence ID" value="KQL27907"/>
    <property type="gene ID" value="SETIT_019514mg"/>
</dbReference>
<sequence>KVKAMSMDAAKTVISFLHILAYVQLCLSVTTSAHPSFNPSSSSSGPPVAHDYSRRFAEITRHCQPLLSLSAGELSVDGDRAGLLIRHLSFTDGDWSQDAGRAPLFPFHGSFAGAGKAAGPEAAALASFRLTQVQAQRRGAFNVSGLLTFTETRRDHGVVEFHALFEGVYTETPSLGSDGGGGERVLCMVGNSALPLRSSNSTDLWDMAKNGGAIDIIEPPSAAANILLVLRYPMAHTLTTRAIRGEMTSLSAESDGAYFDKVRLVSRHGPCSRYQFRPADEELEATGSSSSNPSNRDGDGDVAGQLYRGACFCDILDEFTSFDYVLLPLVPNWNCNSTEAFCSRPGPFDAGARAASMAFTRAAVTVQDLRCEPGCGADGTAAAKVSAVFRFVAPWEDEAAAVKRAGLSGATLSAEGAWTASTGRLSMAACLGAGKEAACRHRVALHIPMVFSITRRSIIVGEITAADGSHSPLSFQQRVSARQDWHQFGRAGEAVPMAYRYTKVERAGELLRRRRPSIFRDNFIARSLLSYPVIDGAADDLVSLSNLAADIGYLGFQSVPPKLPFVPNWIQEEPFNIEFDILSVGTLVGSYSPPFEDRSGMPVEQIDRVHGMGKHHVVNVSAELTAIRMYLSPVPVMSVEGVYNPEDGRMHLIGCRRVHAPWRVLSKSRDLEDGMDCSIEVTVEYPPTTMRWLVNPVAKVSVASTREDDDPLHFATTELRSMPFLYRDLRGVLTETTLENLLCVAMLTITAAAAVGQLRHVSSHAEVAPYVSLAMLGVQALGYVATLVTNTKMLPAWPRQSYMLYADPLECAVRALTLAALLLTAWLAHKVWSSRVRARARSPLEPGRVPGDGAVLLCSLAVYLGGLVIVLVVHQLSTHGASATATPPPPRGNHAEAEVMPSSNMCSWADVAERYVGAVKEWFLLPQVVGNALWCVNCKPLAARYYAGVTAAWLLPHVYGYLRPPVPGALYYYSAAGAVAVPGVGVALALLVFVQQRWNYKIVGWATRTQRNKLPKHVS</sequence>
<protein>
    <recommendedName>
        <fullName evidence="4">RING-type E3 ubiquitin transferase</fullName>
        <ecNumber evidence="4">2.3.2.27</ecNumber>
    </recommendedName>
</protein>
<dbReference type="PANTHER" id="PTHR33389">
    <property type="entry name" value="FAMILY PROTEIN, PUTATIVE (DUF2921)-RELATED"/>
    <property type="match status" value="1"/>
</dbReference>
<evidence type="ECO:0000256" key="7">
    <source>
        <dbReference type="ARBA" id="ARBA00022786"/>
    </source>
</evidence>
<comment type="subcellular location">
    <subcellularLocation>
        <location evidence="2">Endomembrane system</location>
        <topology evidence="2">Multi-pass membrane protein</topology>
    </subcellularLocation>
</comment>
<keyword evidence="11" id="KW-0732">Signal</keyword>
<feature type="transmembrane region" description="Helical" evidence="10">
    <location>
        <begin position="853"/>
        <end position="873"/>
    </location>
</feature>
<dbReference type="PANTHER" id="PTHR33389:SF16">
    <property type="entry name" value="BACTERIAL IG-LIKE DOMAIN-CONTAINING PROTEIN"/>
    <property type="match status" value="1"/>
</dbReference>
<dbReference type="eggNOG" id="ENOG502QUZB">
    <property type="taxonomic scope" value="Eukaryota"/>
</dbReference>
<feature type="transmembrane region" description="Helical" evidence="10">
    <location>
        <begin position="970"/>
        <end position="994"/>
    </location>
</feature>
<comment type="catalytic activity">
    <reaction evidence="1">
        <text>S-ubiquitinyl-[E2 ubiquitin-conjugating enzyme]-L-cysteine + [acceptor protein]-L-lysine = [E2 ubiquitin-conjugating enzyme]-L-cysteine + N(6)-ubiquitinyl-[acceptor protein]-L-lysine.</text>
        <dbReference type="EC" id="2.3.2.27"/>
    </reaction>
</comment>
<dbReference type="InParanoid" id="K3YZ08"/>
<reference evidence="14" key="2">
    <citation type="submission" date="2018-08" db="UniProtKB">
        <authorList>
            <consortium name="EnsemblPlants"/>
        </authorList>
    </citation>
    <scope>IDENTIFICATION</scope>
    <source>
        <strain evidence="14">Yugu1</strain>
    </source>
</reference>
<comment type="pathway">
    <text evidence="3">Protein modification; protein ubiquitination.</text>
</comment>
<reference evidence="15" key="1">
    <citation type="journal article" date="2012" name="Nat. Biotechnol.">
        <title>Reference genome sequence of the model plant Setaria.</title>
        <authorList>
            <person name="Bennetzen J.L."/>
            <person name="Schmutz J."/>
            <person name="Wang H."/>
            <person name="Percifield R."/>
            <person name="Hawkins J."/>
            <person name="Pontaroli A.C."/>
            <person name="Estep M."/>
            <person name="Feng L."/>
            <person name="Vaughn J.N."/>
            <person name="Grimwood J."/>
            <person name="Jenkins J."/>
            <person name="Barry K."/>
            <person name="Lindquist E."/>
            <person name="Hellsten U."/>
            <person name="Deshpande S."/>
            <person name="Wang X."/>
            <person name="Wu X."/>
            <person name="Mitros T."/>
            <person name="Triplett J."/>
            <person name="Yang X."/>
            <person name="Ye C.Y."/>
            <person name="Mauro-Herrera M."/>
            <person name="Wang L."/>
            <person name="Li P."/>
            <person name="Sharma M."/>
            <person name="Sharma R."/>
            <person name="Ronald P.C."/>
            <person name="Panaud O."/>
            <person name="Kellogg E.A."/>
            <person name="Brutnell T.P."/>
            <person name="Doust A.N."/>
            <person name="Tuskan G.A."/>
            <person name="Rokhsar D."/>
            <person name="Devos K.M."/>
        </authorList>
    </citation>
    <scope>NUCLEOTIDE SEQUENCE [LARGE SCALE GENOMIC DNA]</scope>
    <source>
        <strain evidence="15">cv. Yugu1</strain>
    </source>
</reference>
<keyword evidence="8 10" id="KW-1133">Transmembrane helix</keyword>
<dbReference type="EnsemblPlants" id="KQL27907">
    <property type="protein sequence ID" value="KQL27907"/>
    <property type="gene ID" value="SETIT_019514mg"/>
</dbReference>
<feature type="transmembrane region" description="Helical" evidence="10">
    <location>
        <begin position="812"/>
        <end position="832"/>
    </location>
</feature>
<dbReference type="Pfam" id="PF11145">
    <property type="entry name" value="DUF2921"/>
    <property type="match status" value="1"/>
</dbReference>
<dbReference type="GO" id="GO:0012505">
    <property type="term" value="C:endomembrane system"/>
    <property type="evidence" value="ECO:0007669"/>
    <property type="project" value="UniProtKB-SubCell"/>
</dbReference>
<feature type="transmembrane region" description="Helical" evidence="10">
    <location>
        <begin position="737"/>
        <end position="755"/>
    </location>
</feature>
<organism evidence="14 15">
    <name type="scientific">Setaria italica</name>
    <name type="common">Foxtail millet</name>
    <name type="synonym">Panicum italicum</name>
    <dbReference type="NCBI Taxonomy" id="4555"/>
    <lineage>
        <taxon>Eukaryota</taxon>
        <taxon>Viridiplantae</taxon>
        <taxon>Streptophyta</taxon>
        <taxon>Embryophyta</taxon>
        <taxon>Tracheophyta</taxon>
        <taxon>Spermatophyta</taxon>
        <taxon>Magnoliopsida</taxon>
        <taxon>Liliopsida</taxon>
        <taxon>Poales</taxon>
        <taxon>Poaceae</taxon>
        <taxon>PACMAD clade</taxon>
        <taxon>Panicoideae</taxon>
        <taxon>Panicodae</taxon>
        <taxon>Paniceae</taxon>
        <taxon>Cenchrinae</taxon>
        <taxon>Setaria</taxon>
    </lineage>
</organism>
<keyword evidence="6 10" id="KW-0812">Transmembrane</keyword>
<feature type="domain" description="DUF2921" evidence="13">
    <location>
        <begin position="562"/>
        <end position="715"/>
    </location>
</feature>